<organism evidence="1 2">
    <name type="scientific">Methanohalarchaeum thermophilum</name>
    <dbReference type="NCBI Taxonomy" id="1903181"/>
    <lineage>
        <taxon>Archaea</taxon>
        <taxon>Methanobacteriati</taxon>
        <taxon>Methanobacteriota</taxon>
        <taxon>Methanonatronarchaeia</taxon>
        <taxon>Methanonatronarchaeales</taxon>
        <taxon>Methanonatronarchaeaceae</taxon>
        <taxon>Candidatus Methanohalarchaeum</taxon>
    </lineage>
</organism>
<dbReference type="InParanoid" id="A0A1Q6DRS0"/>
<comment type="caution">
    <text evidence="1">The sequence shown here is derived from an EMBL/GenBank/DDBJ whole genome shotgun (WGS) entry which is preliminary data.</text>
</comment>
<proteinExistence type="predicted"/>
<gene>
    <name evidence="1" type="ORF">BTN85_2203</name>
</gene>
<keyword evidence="2" id="KW-1185">Reference proteome</keyword>
<evidence type="ECO:0000313" key="2">
    <source>
        <dbReference type="Proteomes" id="UP000185744"/>
    </source>
</evidence>
<accession>A0A1Q6DRS0</accession>
<evidence type="ECO:0000313" key="1">
    <source>
        <dbReference type="EMBL" id="OKY77080.1"/>
    </source>
</evidence>
<sequence length="72" mass="8403">MSISSNEQSINQKLDINLDEDDLRNVIRFYPDSLVKAKAAVLLEEKFEKNSTKVLEEAIKNERHKKGEKERE</sequence>
<name>A0A1Q6DRS0_METT1</name>
<dbReference type="Proteomes" id="UP000185744">
    <property type="component" value="Unassembled WGS sequence"/>
</dbReference>
<dbReference type="STRING" id="1903181.BTN85_2203"/>
<dbReference type="AlphaFoldDB" id="A0A1Q6DRS0"/>
<dbReference type="EMBL" id="MSDW01000004">
    <property type="protein sequence ID" value="OKY77080.1"/>
    <property type="molecule type" value="Genomic_DNA"/>
</dbReference>
<reference evidence="1" key="1">
    <citation type="submission" date="2016-12" db="EMBL/GenBank/DDBJ databases">
        <title>Discovery of methanogenic haloarchaea.</title>
        <authorList>
            <person name="Sorokin D.Y."/>
            <person name="Makarova K.S."/>
            <person name="Abbas B."/>
            <person name="Ferrer M."/>
            <person name="Golyshin P.N."/>
        </authorList>
    </citation>
    <scope>NUCLEOTIDE SEQUENCE [LARGE SCALE GENOMIC DNA]</scope>
    <source>
        <strain evidence="1">HMET1</strain>
    </source>
</reference>
<protein>
    <submittedName>
        <fullName evidence="1">Uncharacterized protein</fullName>
    </submittedName>
</protein>